<evidence type="ECO:0000256" key="10">
    <source>
        <dbReference type="SAM" id="MobiDB-lite"/>
    </source>
</evidence>
<dbReference type="PANTHER" id="PTHR10071:SF281">
    <property type="entry name" value="BOX A-BINDING FACTOR-RELATED"/>
    <property type="match status" value="1"/>
</dbReference>
<dbReference type="eggNOG" id="KOG1601">
    <property type="taxonomic scope" value="Eukaryota"/>
</dbReference>
<dbReference type="STRING" id="294746.A5DPB2"/>
<dbReference type="PROSITE" id="PS00344">
    <property type="entry name" value="GATA_ZN_FINGER_1"/>
    <property type="match status" value="2"/>
</dbReference>
<evidence type="ECO:0000256" key="2">
    <source>
        <dbReference type="ARBA" id="ARBA00022723"/>
    </source>
</evidence>
<evidence type="ECO:0000313" key="12">
    <source>
        <dbReference type="EMBL" id="EDK41015.2"/>
    </source>
</evidence>
<evidence type="ECO:0000256" key="1">
    <source>
        <dbReference type="ARBA" id="ARBA00004123"/>
    </source>
</evidence>
<feature type="compositionally biased region" description="Basic residues" evidence="10">
    <location>
        <begin position="175"/>
        <end position="188"/>
    </location>
</feature>
<feature type="domain" description="GATA-type" evidence="11">
    <location>
        <begin position="5"/>
        <end position="62"/>
    </location>
</feature>
<feature type="domain" description="GATA-type" evidence="11">
    <location>
        <begin position="132"/>
        <end position="185"/>
    </location>
</feature>
<evidence type="ECO:0000256" key="4">
    <source>
        <dbReference type="ARBA" id="ARBA00022771"/>
    </source>
</evidence>
<proteinExistence type="predicted"/>
<dbReference type="GeneID" id="5125014"/>
<feature type="region of interest" description="Disordered" evidence="10">
    <location>
        <begin position="175"/>
        <end position="274"/>
    </location>
</feature>
<feature type="compositionally biased region" description="Low complexity" evidence="10">
    <location>
        <begin position="213"/>
        <end position="224"/>
    </location>
</feature>
<dbReference type="AlphaFoldDB" id="A5DPB2"/>
<name>A5DPB2_PICGU</name>
<dbReference type="SUPFAM" id="SSF57716">
    <property type="entry name" value="Glucocorticoid receptor-like (DNA-binding domain)"/>
    <property type="match status" value="2"/>
</dbReference>
<keyword evidence="13" id="KW-1185">Reference proteome</keyword>
<evidence type="ECO:0000256" key="7">
    <source>
        <dbReference type="ARBA" id="ARBA00023163"/>
    </source>
</evidence>
<dbReference type="RefSeq" id="XP_001483158.2">
    <property type="nucleotide sequence ID" value="XM_001483108.1"/>
</dbReference>
<dbReference type="HOGENOM" id="CLU_040438_0_0_1"/>
<evidence type="ECO:0000256" key="8">
    <source>
        <dbReference type="ARBA" id="ARBA00023242"/>
    </source>
</evidence>
<evidence type="ECO:0000313" key="13">
    <source>
        <dbReference type="Proteomes" id="UP000001997"/>
    </source>
</evidence>
<feature type="compositionally biased region" description="Low complexity" evidence="10">
    <location>
        <begin position="118"/>
        <end position="127"/>
    </location>
</feature>
<protein>
    <recommendedName>
        <fullName evidence="11">GATA-type domain-containing protein</fullName>
    </recommendedName>
</protein>
<evidence type="ECO:0000256" key="9">
    <source>
        <dbReference type="PROSITE-ProRule" id="PRU00094"/>
    </source>
</evidence>
<keyword evidence="3" id="KW-0677">Repeat</keyword>
<reference evidence="12 13" key="1">
    <citation type="journal article" date="2009" name="Nature">
        <title>Evolution of pathogenicity and sexual reproduction in eight Candida genomes.</title>
        <authorList>
            <person name="Butler G."/>
            <person name="Rasmussen M.D."/>
            <person name="Lin M.F."/>
            <person name="Santos M.A."/>
            <person name="Sakthikumar S."/>
            <person name="Munro C.A."/>
            <person name="Rheinbay E."/>
            <person name="Grabherr M."/>
            <person name="Forche A."/>
            <person name="Reedy J.L."/>
            <person name="Agrafioti I."/>
            <person name="Arnaud M.B."/>
            <person name="Bates S."/>
            <person name="Brown A.J."/>
            <person name="Brunke S."/>
            <person name="Costanzo M.C."/>
            <person name="Fitzpatrick D.A."/>
            <person name="de Groot P.W."/>
            <person name="Harris D."/>
            <person name="Hoyer L.L."/>
            <person name="Hube B."/>
            <person name="Klis F.M."/>
            <person name="Kodira C."/>
            <person name="Lennard N."/>
            <person name="Logue M.E."/>
            <person name="Martin R."/>
            <person name="Neiman A.M."/>
            <person name="Nikolaou E."/>
            <person name="Quail M.A."/>
            <person name="Quinn J."/>
            <person name="Santos M.C."/>
            <person name="Schmitzberger F.F."/>
            <person name="Sherlock G."/>
            <person name="Shah P."/>
            <person name="Silverstein K.A."/>
            <person name="Skrzypek M.S."/>
            <person name="Soll D."/>
            <person name="Staggs R."/>
            <person name="Stansfield I."/>
            <person name="Stumpf M.P."/>
            <person name="Sudbery P.E."/>
            <person name="Srikantha T."/>
            <person name="Zeng Q."/>
            <person name="Berman J."/>
            <person name="Berriman M."/>
            <person name="Heitman J."/>
            <person name="Gow N.A."/>
            <person name="Lorenz M.C."/>
            <person name="Birren B.W."/>
            <person name="Kellis M."/>
            <person name="Cuomo C.A."/>
        </authorList>
    </citation>
    <scope>NUCLEOTIDE SEQUENCE [LARGE SCALE GENOMIC DNA]</scope>
    <source>
        <strain evidence="13">ATCC 6260 / CBS 566 / DSM 6381 / JCM 1539 / NBRC 10279 / NRRL Y-324</strain>
    </source>
</reference>
<keyword evidence="5" id="KW-0862">Zinc</keyword>
<keyword evidence="7" id="KW-0804">Transcription</keyword>
<gene>
    <name evidence="12" type="ORF">PGUG_05113</name>
</gene>
<dbReference type="KEGG" id="pgu:PGUG_05113"/>
<dbReference type="GO" id="GO:0000978">
    <property type="term" value="F:RNA polymerase II cis-regulatory region sequence-specific DNA binding"/>
    <property type="evidence" value="ECO:0007669"/>
    <property type="project" value="TreeGrafter"/>
</dbReference>
<feature type="compositionally biased region" description="Low complexity" evidence="10">
    <location>
        <begin position="255"/>
        <end position="265"/>
    </location>
</feature>
<keyword evidence="8" id="KW-0539">Nucleus</keyword>
<dbReference type="VEuPathDB" id="FungiDB:PGUG_05113"/>
<dbReference type="SMART" id="SM00401">
    <property type="entry name" value="ZnF_GATA"/>
    <property type="match status" value="2"/>
</dbReference>
<dbReference type="InterPro" id="IPR013088">
    <property type="entry name" value="Znf_NHR/GATA"/>
</dbReference>
<dbReference type="GO" id="GO:0008270">
    <property type="term" value="F:zinc ion binding"/>
    <property type="evidence" value="ECO:0007669"/>
    <property type="project" value="UniProtKB-KW"/>
</dbReference>
<keyword evidence="6" id="KW-0805">Transcription regulation</keyword>
<dbReference type="Pfam" id="PF00320">
    <property type="entry name" value="GATA"/>
    <property type="match status" value="2"/>
</dbReference>
<keyword evidence="4 9" id="KW-0863">Zinc-finger</keyword>
<dbReference type="GO" id="GO:0006879">
    <property type="term" value="P:intracellular iron ion homeostasis"/>
    <property type="evidence" value="ECO:0007669"/>
    <property type="project" value="UniProtKB-ARBA"/>
</dbReference>
<dbReference type="Gene3D" id="3.30.50.10">
    <property type="entry name" value="Erythroid Transcription Factor GATA-1, subunit A"/>
    <property type="match status" value="2"/>
</dbReference>
<evidence type="ECO:0000256" key="3">
    <source>
        <dbReference type="ARBA" id="ARBA00022737"/>
    </source>
</evidence>
<feature type="compositionally biased region" description="Polar residues" evidence="10">
    <location>
        <begin position="191"/>
        <end position="200"/>
    </location>
</feature>
<feature type="region of interest" description="Disordered" evidence="10">
    <location>
        <begin position="46"/>
        <end position="66"/>
    </location>
</feature>
<dbReference type="InterPro" id="IPR000679">
    <property type="entry name" value="Znf_GATA"/>
</dbReference>
<feature type="region of interest" description="Disordered" evidence="10">
    <location>
        <begin position="95"/>
        <end position="127"/>
    </location>
</feature>
<dbReference type="EMBL" id="CH408160">
    <property type="protein sequence ID" value="EDK41015.2"/>
    <property type="molecule type" value="Genomic_DNA"/>
</dbReference>
<comment type="subcellular location">
    <subcellularLocation>
        <location evidence="1">Nucleus</location>
    </subcellularLocation>
</comment>
<evidence type="ECO:0000256" key="5">
    <source>
        <dbReference type="ARBA" id="ARBA00022833"/>
    </source>
</evidence>
<organism evidence="12 13">
    <name type="scientific">Meyerozyma guilliermondii (strain ATCC 6260 / CBS 566 / DSM 6381 / JCM 1539 / NBRC 10279 / NRRL Y-324)</name>
    <name type="common">Yeast</name>
    <name type="synonym">Candida guilliermondii</name>
    <dbReference type="NCBI Taxonomy" id="294746"/>
    <lineage>
        <taxon>Eukaryota</taxon>
        <taxon>Fungi</taxon>
        <taxon>Dikarya</taxon>
        <taxon>Ascomycota</taxon>
        <taxon>Saccharomycotina</taxon>
        <taxon>Pichiomycetes</taxon>
        <taxon>Debaryomycetaceae</taxon>
        <taxon>Meyerozyma</taxon>
    </lineage>
</organism>
<dbReference type="GO" id="GO:0000981">
    <property type="term" value="F:DNA-binding transcription factor activity, RNA polymerase II-specific"/>
    <property type="evidence" value="ECO:0007669"/>
    <property type="project" value="TreeGrafter"/>
</dbReference>
<dbReference type="OrthoDB" id="515401at2759"/>
<keyword evidence="2" id="KW-0479">Metal-binding</keyword>
<dbReference type="GO" id="GO:0045944">
    <property type="term" value="P:positive regulation of transcription by RNA polymerase II"/>
    <property type="evidence" value="ECO:0007669"/>
    <property type="project" value="TreeGrafter"/>
</dbReference>
<dbReference type="PRINTS" id="PR00619">
    <property type="entry name" value="GATAZNFINGER"/>
</dbReference>
<dbReference type="GO" id="GO:0005634">
    <property type="term" value="C:nucleus"/>
    <property type="evidence" value="ECO:0007669"/>
    <property type="project" value="UniProtKB-SubCell"/>
</dbReference>
<dbReference type="FunFam" id="3.30.50.10:FF:000007">
    <property type="entry name" value="Nitrogen regulatory AreA, N-terminal"/>
    <property type="match status" value="1"/>
</dbReference>
<dbReference type="FunFam" id="3.30.50.10:FF:000039">
    <property type="entry name" value="Siderophore transcription factor SreA"/>
    <property type="match status" value="1"/>
</dbReference>
<dbReference type="InParanoid" id="A5DPB2"/>
<accession>A5DPB2</accession>
<feature type="compositionally biased region" description="Low complexity" evidence="10">
    <location>
        <begin position="373"/>
        <end position="392"/>
    </location>
</feature>
<dbReference type="GO" id="GO:0000122">
    <property type="term" value="P:negative regulation of transcription by RNA polymerase II"/>
    <property type="evidence" value="ECO:0007669"/>
    <property type="project" value="TreeGrafter"/>
</dbReference>
<evidence type="ECO:0000256" key="6">
    <source>
        <dbReference type="ARBA" id="ARBA00023015"/>
    </source>
</evidence>
<dbReference type="InterPro" id="IPR039355">
    <property type="entry name" value="Transcription_factor_GATA"/>
</dbReference>
<sequence length="429" mass="45285">MSVDALPGQQCSNCGTTKTPLWRRAPDGTLICNACGLYYRSNNSHRPVNLKRPPNTIPVSSKQGSCRGDGHCNGTGGSAACRGCPAYNNRVVIKKDSEKQSDSDDETAKNSPSSPGQNSISNNGASNGAEDSDMAIACYNCGTTITPLWRRDDAGNTICNACGLYYKLHKSHRPVKMKRTTIKRRKRHLNETTLSTASENNRIEKPKKSPNIAPKKSPGSAKSSTQSPRPPQGALGPLPPIANGPPMFGPGHGSHGPAPSHMAPPGFGPPHGPSHYPPYTFHPYAGLRIPNGPGPVPGPPPPMGFAYTVSAQAPYMYGGATVPPGPVPGPAMHSMVRTPPHVGQGSAPSQLPPIKLPSLNLPKGYQASTIHVTPKSPKSPKSPTITSKRTKTPIPVDFTTAFPKVEPIDEKISEDAGTRLSIGGLLNKK</sequence>
<evidence type="ECO:0000259" key="11">
    <source>
        <dbReference type="PROSITE" id="PS50114"/>
    </source>
</evidence>
<dbReference type="PANTHER" id="PTHR10071">
    <property type="entry name" value="TRANSCRIPTION FACTOR GATA FAMILY MEMBER"/>
    <property type="match status" value="1"/>
</dbReference>
<dbReference type="CDD" id="cd00202">
    <property type="entry name" value="ZnF_GATA"/>
    <property type="match status" value="2"/>
</dbReference>
<dbReference type="Proteomes" id="UP000001997">
    <property type="component" value="Unassembled WGS sequence"/>
</dbReference>
<feature type="region of interest" description="Disordered" evidence="10">
    <location>
        <begin position="370"/>
        <end position="392"/>
    </location>
</feature>
<dbReference type="PROSITE" id="PS50114">
    <property type="entry name" value="GATA_ZN_FINGER_2"/>
    <property type="match status" value="2"/>
</dbReference>
<feature type="compositionally biased region" description="Basic and acidic residues" evidence="10">
    <location>
        <begin position="95"/>
        <end position="108"/>
    </location>
</feature>